<protein>
    <submittedName>
        <fullName evidence="3">Predicted nucleotidyltransferase</fullName>
    </submittedName>
</protein>
<dbReference type="STRING" id="573321.SAMN04488505_109140"/>
<gene>
    <name evidence="3" type="ORF">SAMN04488505_109140</name>
</gene>
<evidence type="ECO:0000256" key="1">
    <source>
        <dbReference type="SAM" id="MobiDB-lite"/>
    </source>
</evidence>
<dbReference type="Proteomes" id="UP000198984">
    <property type="component" value="Unassembled WGS sequence"/>
</dbReference>
<dbReference type="Pfam" id="PF19502">
    <property type="entry name" value="DUF6036"/>
    <property type="match status" value="1"/>
</dbReference>
<dbReference type="InterPro" id="IPR043519">
    <property type="entry name" value="NT_sf"/>
</dbReference>
<dbReference type="RefSeq" id="WP_143081149.1">
    <property type="nucleotide sequence ID" value="NZ_FOBB01000009.1"/>
</dbReference>
<dbReference type="AlphaFoldDB" id="A0A1H8F9S0"/>
<feature type="compositionally biased region" description="Basic residues" evidence="1">
    <location>
        <begin position="148"/>
        <end position="164"/>
    </location>
</feature>
<organism evidence="3 4">
    <name type="scientific">Chitinophaga rupis</name>
    <dbReference type="NCBI Taxonomy" id="573321"/>
    <lineage>
        <taxon>Bacteria</taxon>
        <taxon>Pseudomonadati</taxon>
        <taxon>Bacteroidota</taxon>
        <taxon>Chitinophagia</taxon>
        <taxon>Chitinophagales</taxon>
        <taxon>Chitinophagaceae</taxon>
        <taxon>Chitinophaga</taxon>
    </lineage>
</organism>
<feature type="region of interest" description="Disordered" evidence="1">
    <location>
        <begin position="145"/>
        <end position="164"/>
    </location>
</feature>
<dbReference type="SUPFAM" id="SSF81301">
    <property type="entry name" value="Nucleotidyltransferase"/>
    <property type="match status" value="1"/>
</dbReference>
<accession>A0A1H8F9S0</accession>
<dbReference type="EMBL" id="FOBB01000009">
    <property type="protein sequence ID" value="SEN28315.1"/>
    <property type="molecule type" value="Genomic_DNA"/>
</dbReference>
<dbReference type="OrthoDB" id="121150at2"/>
<dbReference type="Gene3D" id="3.30.460.40">
    <property type="match status" value="1"/>
</dbReference>
<evidence type="ECO:0000313" key="3">
    <source>
        <dbReference type="EMBL" id="SEN28315.1"/>
    </source>
</evidence>
<evidence type="ECO:0000259" key="2">
    <source>
        <dbReference type="Pfam" id="PF19502"/>
    </source>
</evidence>
<dbReference type="InterPro" id="IPR045792">
    <property type="entry name" value="DUF6036"/>
</dbReference>
<reference evidence="3 4" key="1">
    <citation type="submission" date="2016-10" db="EMBL/GenBank/DDBJ databases">
        <authorList>
            <person name="de Groot N.N."/>
        </authorList>
    </citation>
    <scope>NUCLEOTIDE SEQUENCE [LARGE SCALE GENOMIC DNA]</scope>
    <source>
        <strain evidence="3 4">DSM 21039</strain>
    </source>
</reference>
<proteinExistence type="predicted"/>
<keyword evidence="3" id="KW-0808">Transferase</keyword>
<keyword evidence="4" id="KW-1185">Reference proteome</keyword>
<sequence length="164" mass="18520">MTLAQDFEDFIKLLNKFDVEYMVVGGYAMAFHGKPRYTGDLDIWINISEANAEKLVQVIKAFGMASLGLEKEDFLQPGYVSQIGYPPLRIDILNSIDGVNFKEAFQNRQKIVEGDLEISYISLNDLVQNKVASGRKQDIQDVREIKKALPKQKPKPGKRKGPKS</sequence>
<name>A0A1H8F9S0_9BACT</name>
<feature type="domain" description="DUF6036" evidence="2">
    <location>
        <begin position="7"/>
        <end position="144"/>
    </location>
</feature>
<dbReference type="GO" id="GO:0016740">
    <property type="term" value="F:transferase activity"/>
    <property type="evidence" value="ECO:0007669"/>
    <property type="project" value="UniProtKB-KW"/>
</dbReference>
<evidence type="ECO:0000313" key="4">
    <source>
        <dbReference type="Proteomes" id="UP000198984"/>
    </source>
</evidence>